<evidence type="ECO:0000256" key="1">
    <source>
        <dbReference type="SAM" id="MobiDB-lite"/>
    </source>
</evidence>
<dbReference type="AlphaFoldDB" id="A0A317XEV5"/>
<reference evidence="3 4" key="1">
    <citation type="journal article" date="2018" name="Mol. Biol. Evol.">
        <title>Broad Genomic Sampling Reveals a Smut Pathogenic Ancestry of the Fungal Clade Ustilaginomycotina.</title>
        <authorList>
            <person name="Kijpornyongpan T."/>
            <person name="Mondo S.J."/>
            <person name="Barry K."/>
            <person name="Sandor L."/>
            <person name="Lee J."/>
            <person name="Lipzen A."/>
            <person name="Pangilinan J."/>
            <person name="LaButti K."/>
            <person name="Hainaut M."/>
            <person name="Henrissat B."/>
            <person name="Grigoriev I.V."/>
            <person name="Spatafora J.W."/>
            <person name="Aime M.C."/>
        </authorList>
    </citation>
    <scope>NUCLEOTIDE SEQUENCE [LARGE SCALE GENOMIC DNA]</scope>
    <source>
        <strain evidence="3 4">MCA 3645</strain>
    </source>
</reference>
<evidence type="ECO:0000256" key="2">
    <source>
        <dbReference type="SAM" id="SignalP"/>
    </source>
</evidence>
<protein>
    <submittedName>
        <fullName evidence="3">Uncharacterized protein</fullName>
    </submittedName>
</protein>
<proteinExistence type="predicted"/>
<name>A0A317XEV5_9BASI</name>
<gene>
    <name evidence="3" type="ORF">BCV70DRAFT_234115</name>
</gene>
<dbReference type="InParanoid" id="A0A317XEV5"/>
<evidence type="ECO:0000313" key="3">
    <source>
        <dbReference type="EMBL" id="PWY97046.1"/>
    </source>
</evidence>
<sequence length="72" mass="8041">TRLLHPALSLPVLYCIVLFPSLFQLDPQLPETRSRRTNVCCARHNRRTRSRSGLDCPADPPWLTTGSPATLG</sequence>
<evidence type="ECO:0000313" key="4">
    <source>
        <dbReference type="Proteomes" id="UP000246740"/>
    </source>
</evidence>
<feature type="region of interest" description="Disordered" evidence="1">
    <location>
        <begin position="47"/>
        <end position="72"/>
    </location>
</feature>
<dbReference type="EMBL" id="KZ819224">
    <property type="protein sequence ID" value="PWY97046.1"/>
    <property type="molecule type" value="Genomic_DNA"/>
</dbReference>
<keyword evidence="2" id="KW-0732">Signal</keyword>
<accession>A0A317XEV5</accession>
<keyword evidence="4" id="KW-1185">Reference proteome</keyword>
<feature type="signal peptide" evidence="2">
    <location>
        <begin position="1"/>
        <end position="24"/>
    </location>
</feature>
<dbReference type="Proteomes" id="UP000246740">
    <property type="component" value="Unassembled WGS sequence"/>
</dbReference>
<feature type="chain" id="PRO_5016301842" evidence="2">
    <location>
        <begin position="25"/>
        <end position="72"/>
    </location>
</feature>
<organism evidence="3 4">
    <name type="scientific">Testicularia cyperi</name>
    <dbReference type="NCBI Taxonomy" id="1882483"/>
    <lineage>
        <taxon>Eukaryota</taxon>
        <taxon>Fungi</taxon>
        <taxon>Dikarya</taxon>
        <taxon>Basidiomycota</taxon>
        <taxon>Ustilaginomycotina</taxon>
        <taxon>Ustilaginomycetes</taxon>
        <taxon>Ustilaginales</taxon>
        <taxon>Anthracoideaceae</taxon>
        <taxon>Testicularia</taxon>
    </lineage>
</organism>
<feature type="non-terminal residue" evidence="3">
    <location>
        <position position="1"/>
    </location>
</feature>